<dbReference type="Proteomes" id="UP001595758">
    <property type="component" value="Unassembled WGS sequence"/>
</dbReference>
<evidence type="ECO:0000256" key="1">
    <source>
        <dbReference type="ARBA" id="ARBA00022741"/>
    </source>
</evidence>
<dbReference type="InterPro" id="IPR041234">
    <property type="entry name" value="RavJ-like_C"/>
</dbReference>
<evidence type="ECO:0000313" key="4">
    <source>
        <dbReference type="Proteomes" id="UP001595758"/>
    </source>
</evidence>
<dbReference type="CDD" id="cd00882">
    <property type="entry name" value="Ras_like_GTPase"/>
    <property type="match status" value="1"/>
</dbReference>
<protein>
    <submittedName>
        <fullName evidence="3">DUF5617 domain-containing protein</fullName>
    </submittedName>
</protein>
<evidence type="ECO:0000259" key="2">
    <source>
        <dbReference type="Pfam" id="PF18493"/>
    </source>
</evidence>
<dbReference type="Pfam" id="PF00071">
    <property type="entry name" value="Ras"/>
    <property type="match status" value="2"/>
</dbReference>
<keyword evidence="4" id="KW-1185">Reference proteome</keyword>
<keyword evidence="1" id="KW-0547">Nucleotide-binding</keyword>
<dbReference type="Pfam" id="PF18493">
    <property type="entry name" value="DUF5617"/>
    <property type="match status" value="1"/>
</dbReference>
<dbReference type="PANTHER" id="PTHR47978">
    <property type="match status" value="1"/>
</dbReference>
<dbReference type="SMART" id="SM00173">
    <property type="entry name" value="RAS"/>
    <property type="match status" value="1"/>
</dbReference>
<sequence>MAGEERKIIVVRLFGKKSAGKSALVDRLQNRAFNENTLPTQGIRYESICGYYHIRDISGVEDDSENQSETNSDDALILYAIDLSVPMPSADALKAELAALPNRNKAKIKLVGTKIDVGTTNIEEFNKNREAFKAAATELQLEYDFTSAKTGENVEGLLDRLNAPENIKLAGKKGAGKSALMARFLNKDHDENDEVQYASILSKQAFFQIWDMSGDEKFKAFKNINAKEALILYVIDLTAPVTDNLKEEILALPNPNDAKIKLIATKADEGAGQIEAFKALAEELKLKYYITSAKTGQGVNELLQGLNAPEIKVRARKIANNVKSLAGYPETYHELWASGSDFNSAIHLFKDYIKAPSPQTYRITSFFTRVFTGHWNRHHITTVRDMLDGCYSNKAESPKDVDGLLKALKQALIEAKEPINPEGSLARRIAYIQGKTGKNVIDVAEVNDRISQPTAGI</sequence>
<feature type="domain" description="RavJ-like C-terminal" evidence="2">
    <location>
        <begin position="329"/>
        <end position="433"/>
    </location>
</feature>
<dbReference type="EMBL" id="JBHSAB010000001">
    <property type="protein sequence ID" value="MFC3907991.1"/>
    <property type="molecule type" value="Genomic_DNA"/>
</dbReference>
<gene>
    <name evidence="3" type="ORF">ACFORL_02700</name>
</gene>
<accession>A0ABV8CCP7</accession>
<dbReference type="InterPro" id="IPR027417">
    <property type="entry name" value="P-loop_NTPase"/>
</dbReference>
<dbReference type="SMART" id="SM00175">
    <property type="entry name" value="RAB"/>
    <property type="match status" value="1"/>
</dbReference>
<organism evidence="3 4">
    <name type="scientific">Legionella dresdenensis</name>
    <dbReference type="NCBI Taxonomy" id="450200"/>
    <lineage>
        <taxon>Bacteria</taxon>
        <taxon>Pseudomonadati</taxon>
        <taxon>Pseudomonadota</taxon>
        <taxon>Gammaproteobacteria</taxon>
        <taxon>Legionellales</taxon>
        <taxon>Legionellaceae</taxon>
        <taxon>Legionella</taxon>
    </lineage>
</organism>
<evidence type="ECO:0000313" key="3">
    <source>
        <dbReference type="EMBL" id="MFC3907991.1"/>
    </source>
</evidence>
<dbReference type="Gene3D" id="3.40.50.300">
    <property type="entry name" value="P-loop containing nucleotide triphosphate hydrolases"/>
    <property type="match status" value="2"/>
</dbReference>
<proteinExistence type="predicted"/>
<reference evidence="4" key="1">
    <citation type="journal article" date="2019" name="Int. J. Syst. Evol. Microbiol.">
        <title>The Global Catalogue of Microorganisms (GCM) 10K type strain sequencing project: providing services to taxonomists for standard genome sequencing and annotation.</title>
        <authorList>
            <consortium name="The Broad Institute Genomics Platform"/>
            <consortium name="The Broad Institute Genome Sequencing Center for Infectious Disease"/>
            <person name="Wu L."/>
            <person name="Ma J."/>
        </authorList>
    </citation>
    <scope>NUCLEOTIDE SEQUENCE [LARGE SCALE GENOMIC DNA]</scope>
    <source>
        <strain evidence="4">CCUG 59858</strain>
    </source>
</reference>
<dbReference type="RefSeq" id="WP_382340832.1">
    <property type="nucleotide sequence ID" value="NZ_JBHSAB010000001.1"/>
</dbReference>
<dbReference type="InterPro" id="IPR001806">
    <property type="entry name" value="Small_GTPase"/>
</dbReference>
<dbReference type="SUPFAM" id="SSF52540">
    <property type="entry name" value="P-loop containing nucleoside triphosphate hydrolases"/>
    <property type="match status" value="2"/>
</dbReference>
<comment type="caution">
    <text evidence="3">The sequence shown here is derived from an EMBL/GenBank/DDBJ whole genome shotgun (WGS) entry which is preliminary data.</text>
</comment>
<name>A0ABV8CCP7_9GAMM</name>